<reference evidence="8 9" key="1">
    <citation type="submission" date="2017-09" db="EMBL/GenBank/DDBJ databases">
        <title>Genomics of the genus Arcobacter.</title>
        <authorList>
            <person name="Perez-Cataluna A."/>
            <person name="Figueras M.J."/>
            <person name="Salas-Masso N."/>
        </authorList>
    </citation>
    <scope>NUCLEOTIDE SEQUENCE [LARGE SCALE GENOMIC DNA]</scope>
    <source>
        <strain evidence="8 9">CECT 7386</strain>
    </source>
</reference>
<evidence type="ECO:0000256" key="1">
    <source>
        <dbReference type="ARBA" id="ARBA00004651"/>
    </source>
</evidence>
<dbReference type="Proteomes" id="UP000290092">
    <property type="component" value="Unassembled WGS sequence"/>
</dbReference>
<feature type="non-terminal residue" evidence="8">
    <location>
        <position position="393"/>
    </location>
</feature>
<evidence type="ECO:0000256" key="3">
    <source>
        <dbReference type="ARBA" id="ARBA00022692"/>
    </source>
</evidence>
<accession>A0AAX2AFF0</accession>
<keyword evidence="3 6" id="KW-0812">Transmembrane</keyword>
<dbReference type="AlphaFoldDB" id="A0AAX2AFF0"/>
<evidence type="ECO:0000313" key="9">
    <source>
        <dbReference type="Proteomes" id="UP000290092"/>
    </source>
</evidence>
<comment type="subcellular location">
    <subcellularLocation>
        <location evidence="1">Cell membrane</location>
        <topology evidence="1">Multi-pass membrane protein</topology>
    </subcellularLocation>
</comment>
<feature type="transmembrane region" description="Helical" evidence="6">
    <location>
        <begin position="329"/>
        <end position="349"/>
    </location>
</feature>
<evidence type="ECO:0000256" key="5">
    <source>
        <dbReference type="ARBA" id="ARBA00023136"/>
    </source>
</evidence>
<dbReference type="RefSeq" id="WP_196779657.1">
    <property type="nucleotide sequence ID" value="NZ_NXID01000107.1"/>
</dbReference>
<dbReference type="Pfam" id="PF02743">
    <property type="entry name" value="dCache_1"/>
    <property type="match status" value="1"/>
</dbReference>
<evidence type="ECO:0000256" key="2">
    <source>
        <dbReference type="ARBA" id="ARBA00022475"/>
    </source>
</evidence>
<keyword evidence="5 6" id="KW-0472">Membrane</keyword>
<keyword evidence="4 6" id="KW-1133">Transmembrane helix</keyword>
<gene>
    <name evidence="8" type="ORF">CP985_14905</name>
</gene>
<keyword evidence="2" id="KW-1003">Cell membrane</keyword>
<feature type="domain" description="Cache" evidence="7">
    <location>
        <begin position="39"/>
        <end position="312"/>
    </location>
</feature>
<evidence type="ECO:0000256" key="4">
    <source>
        <dbReference type="ARBA" id="ARBA00022989"/>
    </source>
</evidence>
<evidence type="ECO:0000256" key="6">
    <source>
        <dbReference type="SAM" id="Phobius"/>
    </source>
</evidence>
<dbReference type="EMBL" id="NXID01000107">
    <property type="protein sequence ID" value="RXK11754.1"/>
    <property type="molecule type" value="Genomic_DNA"/>
</dbReference>
<keyword evidence="9" id="KW-1185">Reference proteome</keyword>
<name>A0AAX2AFF0_9BACT</name>
<dbReference type="InterPro" id="IPR033479">
    <property type="entry name" value="dCache_1"/>
</dbReference>
<evidence type="ECO:0000313" key="8">
    <source>
        <dbReference type="EMBL" id="RXK11754.1"/>
    </source>
</evidence>
<proteinExistence type="predicted"/>
<dbReference type="GO" id="GO:0005886">
    <property type="term" value="C:plasma membrane"/>
    <property type="evidence" value="ECO:0007669"/>
    <property type="project" value="UniProtKB-SubCell"/>
</dbReference>
<protein>
    <recommendedName>
        <fullName evidence="7">Cache domain-containing protein</fullName>
    </recommendedName>
</protein>
<organism evidence="8 9">
    <name type="scientific">Malaciobacter mytili LMG 24559</name>
    <dbReference type="NCBI Taxonomy" id="1032238"/>
    <lineage>
        <taxon>Bacteria</taxon>
        <taxon>Pseudomonadati</taxon>
        <taxon>Campylobacterota</taxon>
        <taxon>Epsilonproteobacteria</taxon>
        <taxon>Campylobacterales</taxon>
        <taxon>Arcobacteraceae</taxon>
        <taxon>Malaciobacter</taxon>
    </lineage>
</organism>
<evidence type="ECO:0000259" key="7">
    <source>
        <dbReference type="Pfam" id="PF02743"/>
    </source>
</evidence>
<sequence length="393" mass="44697">MKNLTIKAKILVITLCSLILLGVILATIAVTESTKVLEKESYDRLKTITLIKQHQLETFFQETTEDVKILSNNLSIKSFVKELLEIKSSLSLNNTDNFPVHNSNVKKVINEYDDFFINYIKESGYKDLLIISAENARVLYSTKKYSDYGTNLLNNELRDSGLARVFKKVVDTKHPIIEDMSLYLPTKNSPEMFIGTPVYLKDKLEAVLVFRFDEVAINEIMNFREGFGASEETLVIGSDYLMRNDSVLFPDLYSIKKSLQNPQKNKIETEFVKAALSGKSGEGEVTAYSGQTVFEYYAPIKVGKDLKWAIISKIDKKEVLITPNRIRNIIAIASVSLIVIIGIIIYFFINIMVVKPLNVFQNGLLSFFKYLNKETEDTQELIVDRKDEIGLMS</sequence>
<comment type="caution">
    <text evidence="8">The sequence shown here is derived from an EMBL/GenBank/DDBJ whole genome shotgun (WGS) entry which is preliminary data.</text>
</comment>